<accession>A0A5B8WB16</accession>
<dbReference type="GO" id="GO:0005886">
    <property type="term" value="C:plasma membrane"/>
    <property type="evidence" value="ECO:0007669"/>
    <property type="project" value="UniProtKB-SubCell"/>
</dbReference>
<feature type="transmembrane region" description="Helical" evidence="6">
    <location>
        <begin position="384"/>
        <end position="402"/>
    </location>
</feature>
<dbReference type="InterPro" id="IPR050833">
    <property type="entry name" value="Poly_Biosynth_Transport"/>
</dbReference>
<keyword evidence="2" id="KW-1003">Cell membrane</keyword>
<evidence type="ECO:0000256" key="2">
    <source>
        <dbReference type="ARBA" id="ARBA00022475"/>
    </source>
</evidence>
<evidence type="ECO:0000313" key="8">
    <source>
        <dbReference type="Proteomes" id="UP000321362"/>
    </source>
</evidence>
<dbReference type="RefSeq" id="WP_147060263.1">
    <property type="nucleotide sequence ID" value="NZ_CP042437.1"/>
</dbReference>
<keyword evidence="5 6" id="KW-0472">Membrane</keyword>
<organism evidence="7 8">
    <name type="scientific">Mucilaginibacter ginsenosidivorax</name>
    <dbReference type="NCBI Taxonomy" id="862126"/>
    <lineage>
        <taxon>Bacteria</taxon>
        <taxon>Pseudomonadati</taxon>
        <taxon>Bacteroidota</taxon>
        <taxon>Sphingobacteriia</taxon>
        <taxon>Sphingobacteriales</taxon>
        <taxon>Sphingobacteriaceae</taxon>
        <taxon>Mucilaginibacter</taxon>
    </lineage>
</organism>
<feature type="transmembrane region" description="Helical" evidence="6">
    <location>
        <begin position="220"/>
        <end position="243"/>
    </location>
</feature>
<dbReference type="InterPro" id="IPR002797">
    <property type="entry name" value="Polysacc_synth"/>
</dbReference>
<evidence type="ECO:0000313" key="7">
    <source>
        <dbReference type="EMBL" id="QEC80065.1"/>
    </source>
</evidence>
<dbReference type="PANTHER" id="PTHR30250:SF11">
    <property type="entry name" value="O-ANTIGEN TRANSPORTER-RELATED"/>
    <property type="match status" value="1"/>
</dbReference>
<feature type="transmembrane region" description="Helical" evidence="6">
    <location>
        <begin position="42"/>
        <end position="65"/>
    </location>
</feature>
<dbReference type="PANTHER" id="PTHR30250">
    <property type="entry name" value="PST FAMILY PREDICTED COLANIC ACID TRANSPORTER"/>
    <property type="match status" value="1"/>
</dbReference>
<proteinExistence type="predicted"/>
<name>A0A5B8WB16_9SPHI</name>
<feature type="transmembrane region" description="Helical" evidence="6">
    <location>
        <begin position="434"/>
        <end position="452"/>
    </location>
</feature>
<keyword evidence="4 6" id="KW-1133">Transmembrane helix</keyword>
<dbReference type="KEGG" id="mgk:FSB76_30455"/>
<feature type="transmembrane region" description="Helical" evidence="6">
    <location>
        <begin position="12"/>
        <end position="30"/>
    </location>
</feature>
<feature type="transmembrane region" description="Helical" evidence="6">
    <location>
        <begin position="249"/>
        <end position="269"/>
    </location>
</feature>
<evidence type="ECO:0000256" key="1">
    <source>
        <dbReference type="ARBA" id="ARBA00004651"/>
    </source>
</evidence>
<keyword evidence="3 6" id="KW-0812">Transmembrane</keyword>
<dbReference type="AlphaFoldDB" id="A0A5B8WB16"/>
<dbReference type="OrthoDB" id="661127at2"/>
<evidence type="ECO:0000256" key="6">
    <source>
        <dbReference type="SAM" id="Phobius"/>
    </source>
</evidence>
<feature type="transmembrane region" description="Helical" evidence="6">
    <location>
        <begin position="109"/>
        <end position="129"/>
    </location>
</feature>
<gene>
    <name evidence="7" type="ORF">FSB76_30455</name>
</gene>
<feature type="transmembrane region" description="Helical" evidence="6">
    <location>
        <begin position="170"/>
        <end position="190"/>
    </location>
</feature>
<sequence length="470" mass="52559">MKKKLVIDLSANTLQLVINQLFGVVIFYVLSVNLDKNSFGQVNLALAVLLSVFNILSFGIDQVIIKKVAHGDDAQTVLSLYAFHVLFTGGLFYGILLLGRAFFIHDNEVYRLILLLGLGKLMIFFSTPLKQVSSGMEQFKSLACMLVVSNVTRGTGLLVLALLHQVSIGTIIWAFIGGDVLELAVSFYLFKRYVRVPVLPAWRKLPYVALLRQSIPQVGVVLITSALARFDWLFIGFMVSAVSLAEYSFAYKIFEISTLPLLAIAPLILPRFTKLFKTGHHRQFDFKLIIRIELVIAAFTALILNMCWNPVVDKLTHGRYGAVNITTIFILSLCLPFMYLNNFLWTIFFAQNRLKMIFQSFLVTFAVNVVGDLVLIPFYKNEGAALAFLLACLVQAVFYLANHKSGLKGSFYTLVICTSCAFFSGLTAKSLFQNTWLATTTAVAFYGLSLLITMQLKRGDKPGITRLLNW</sequence>
<keyword evidence="8" id="KW-1185">Reference proteome</keyword>
<feature type="transmembrane region" description="Helical" evidence="6">
    <location>
        <begin position="356"/>
        <end position="378"/>
    </location>
</feature>
<comment type="subcellular location">
    <subcellularLocation>
        <location evidence="1">Cell membrane</location>
        <topology evidence="1">Multi-pass membrane protein</topology>
    </subcellularLocation>
</comment>
<feature type="transmembrane region" description="Helical" evidence="6">
    <location>
        <begin position="77"/>
        <end position="103"/>
    </location>
</feature>
<protein>
    <submittedName>
        <fullName evidence="7">Oligosaccharide flippase family protein</fullName>
    </submittedName>
</protein>
<reference evidence="7 8" key="1">
    <citation type="journal article" date="2013" name="J. Microbiol.">
        <title>Mucilaginibacter ginsenosidivorax sp. nov., with ginsenoside converting activity isolated from sediment.</title>
        <authorList>
            <person name="Kim J.K."/>
            <person name="Choi T.E."/>
            <person name="Liu Q.M."/>
            <person name="Park H.Y."/>
            <person name="Yi T.H."/>
            <person name="Yoon M.H."/>
            <person name="Kim S.C."/>
            <person name="Im W.T."/>
        </authorList>
    </citation>
    <scope>NUCLEOTIDE SEQUENCE [LARGE SCALE GENOMIC DNA]</scope>
    <source>
        <strain evidence="7 8">KHI28</strain>
    </source>
</reference>
<feature type="transmembrane region" description="Helical" evidence="6">
    <location>
        <begin position="323"/>
        <end position="344"/>
    </location>
</feature>
<dbReference type="Proteomes" id="UP000321362">
    <property type="component" value="Chromosome"/>
</dbReference>
<evidence type="ECO:0000256" key="3">
    <source>
        <dbReference type="ARBA" id="ARBA00022692"/>
    </source>
</evidence>
<dbReference type="EMBL" id="CP042437">
    <property type="protein sequence ID" value="QEC80065.1"/>
    <property type="molecule type" value="Genomic_DNA"/>
</dbReference>
<feature type="transmembrane region" description="Helical" evidence="6">
    <location>
        <begin position="141"/>
        <end position="164"/>
    </location>
</feature>
<feature type="transmembrane region" description="Helical" evidence="6">
    <location>
        <begin position="409"/>
        <end position="428"/>
    </location>
</feature>
<evidence type="ECO:0000256" key="5">
    <source>
        <dbReference type="ARBA" id="ARBA00023136"/>
    </source>
</evidence>
<evidence type="ECO:0000256" key="4">
    <source>
        <dbReference type="ARBA" id="ARBA00022989"/>
    </source>
</evidence>
<dbReference type="Pfam" id="PF01943">
    <property type="entry name" value="Polysacc_synt"/>
    <property type="match status" value="1"/>
</dbReference>
<feature type="transmembrane region" description="Helical" evidence="6">
    <location>
        <begin position="290"/>
        <end position="311"/>
    </location>
</feature>